<sequence length="138" mass="15467">MLRDRSSCYHCVRCAALSFETSLCCQSNSHTLNPIPSPTEFRGLSLLVGLLAKLTQRIYRYSLAFFSISEFTKMTRGNQRDGARAATTKKQQEAAKKTPAGEREANKGLTPEERRLRDGEALRKKQEAKKSAGDPEKK</sequence>
<feature type="domain" description="Small EDRK-rich factor-like N-terminal" evidence="2">
    <location>
        <begin position="74"/>
        <end position="116"/>
    </location>
</feature>
<organism evidence="3 4">
    <name type="scientific">Hypsibius exemplaris</name>
    <name type="common">Freshwater tardigrade</name>
    <dbReference type="NCBI Taxonomy" id="2072580"/>
    <lineage>
        <taxon>Eukaryota</taxon>
        <taxon>Metazoa</taxon>
        <taxon>Ecdysozoa</taxon>
        <taxon>Tardigrada</taxon>
        <taxon>Eutardigrada</taxon>
        <taxon>Parachela</taxon>
        <taxon>Hypsibioidea</taxon>
        <taxon>Hypsibiidae</taxon>
        <taxon>Hypsibius</taxon>
    </lineage>
</organism>
<feature type="compositionally biased region" description="Basic and acidic residues" evidence="1">
    <location>
        <begin position="90"/>
        <end position="138"/>
    </location>
</feature>
<proteinExistence type="predicted"/>
<comment type="caution">
    <text evidence="3">The sequence shown here is derived from an EMBL/GenBank/DDBJ whole genome shotgun (WGS) entry which is preliminary data.</text>
</comment>
<evidence type="ECO:0000313" key="3">
    <source>
        <dbReference type="EMBL" id="OQV16816.1"/>
    </source>
</evidence>
<protein>
    <recommendedName>
        <fullName evidence="2">Small EDRK-rich factor-like N-terminal domain-containing protein</fullName>
    </recommendedName>
</protein>
<gene>
    <name evidence="3" type="ORF">BV898_08989</name>
</gene>
<feature type="region of interest" description="Disordered" evidence="1">
    <location>
        <begin position="76"/>
        <end position="138"/>
    </location>
</feature>
<accession>A0A1W0WNL8</accession>
<keyword evidence="4" id="KW-1185">Reference proteome</keyword>
<evidence type="ECO:0000259" key="2">
    <source>
        <dbReference type="Pfam" id="PF04419"/>
    </source>
</evidence>
<name>A0A1W0WNL8_HYPEX</name>
<reference evidence="4" key="1">
    <citation type="submission" date="2017-01" db="EMBL/GenBank/DDBJ databases">
        <title>Comparative genomics of anhydrobiosis in the tardigrade Hypsibius dujardini.</title>
        <authorList>
            <person name="Yoshida Y."/>
            <person name="Koutsovoulos G."/>
            <person name="Laetsch D."/>
            <person name="Stevens L."/>
            <person name="Kumar S."/>
            <person name="Horikawa D."/>
            <person name="Ishino K."/>
            <person name="Komine S."/>
            <person name="Tomita M."/>
            <person name="Blaxter M."/>
            <person name="Arakawa K."/>
        </authorList>
    </citation>
    <scope>NUCLEOTIDE SEQUENCE [LARGE SCALE GENOMIC DNA]</scope>
    <source>
        <strain evidence="4">Z151</strain>
    </source>
</reference>
<dbReference type="EMBL" id="MTYJ01000069">
    <property type="protein sequence ID" value="OQV16816.1"/>
    <property type="molecule type" value="Genomic_DNA"/>
</dbReference>
<dbReference type="OrthoDB" id="18018at2759"/>
<dbReference type="Proteomes" id="UP000192578">
    <property type="component" value="Unassembled WGS sequence"/>
</dbReference>
<dbReference type="InterPro" id="IPR007513">
    <property type="entry name" value="SERF-like_N"/>
</dbReference>
<evidence type="ECO:0000256" key="1">
    <source>
        <dbReference type="SAM" id="MobiDB-lite"/>
    </source>
</evidence>
<dbReference type="Pfam" id="PF04419">
    <property type="entry name" value="SERF-like_N"/>
    <property type="match status" value="1"/>
</dbReference>
<dbReference type="AlphaFoldDB" id="A0A1W0WNL8"/>
<evidence type="ECO:0000313" key="4">
    <source>
        <dbReference type="Proteomes" id="UP000192578"/>
    </source>
</evidence>